<keyword evidence="3" id="KW-0408">Iron</keyword>
<accession>A0A1Y0I1A6</accession>
<dbReference type="Pfam" id="PF01568">
    <property type="entry name" value="Molydop_binding"/>
    <property type="match status" value="1"/>
</dbReference>
<dbReference type="GO" id="GO:0016491">
    <property type="term" value="F:oxidoreductase activity"/>
    <property type="evidence" value="ECO:0007669"/>
    <property type="project" value="InterPro"/>
</dbReference>
<dbReference type="PROSITE" id="PS51669">
    <property type="entry name" value="4FE4S_MOW_BIS_MGD"/>
    <property type="match status" value="1"/>
</dbReference>
<proteinExistence type="inferred from homology"/>
<comment type="similarity">
    <text evidence="1">Belongs to the prokaryotic molybdopterin-containing oxidoreductase family.</text>
</comment>
<keyword evidence="4" id="KW-0411">Iron-sulfur</keyword>
<protein>
    <submittedName>
        <fullName evidence="6">Dehydrogenase</fullName>
    </submittedName>
</protein>
<dbReference type="GO" id="GO:0046872">
    <property type="term" value="F:metal ion binding"/>
    <property type="evidence" value="ECO:0007669"/>
    <property type="project" value="UniProtKB-KW"/>
</dbReference>
<evidence type="ECO:0000256" key="4">
    <source>
        <dbReference type="ARBA" id="ARBA00023014"/>
    </source>
</evidence>
<dbReference type="KEGG" id="ome:OLMES_0072"/>
<dbReference type="OrthoDB" id="9815647at2"/>
<evidence type="ECO:0000256" key="2">
    <source>
        <dbReference type="ARBA" id="ARBA00022723"/>
    </source>
</evidence>
<evidence type="ECO:0000313" key="6">
    <source>
        <dbReference type="EMBL" id="ARU54181.1"/>
    </source>
</evidence>
<dbReference type="InterPro" id="IPR050612">
    <property type="entry name" value="Prok_Mopterin_Oxidored"/>
</dbReference>
<dbReference type="SMART" id="SM00926">
    <property type="entry name" value="Molybdop_Fe4S4"/>
    <property type="match status" value="1"/>
</dbReference>
<dbReference type="Gene3D" id="2.40.40.20">
    <property type="match status" value="1"/>
</dbReference>
<dbReference type="SUPFAM" id="SSF50692">
    <property type="entry name" value="ADC-like"/>
    <property type="match status" value="1"/>
</dbReference>
<evidence type="ECO:0000313" key="7">
    <source>
        <dbReference type="Proteomes" id="UP000196027"/>
    </source>
</evidence>
<keyword evidence="2" id="KW-0479">Metal-binding</keyword>
<gene>
    <name evidence="6" type="ORF">OLMES_0072</name>
</gene>
<dbReference type="EMBL" id="CP021425">
    <property type="protein sequence ID" value="ARU54181.1"/>
    <property type="molecule type" value="Genomic_DNA"/>
</dbReference>
<dbReference type="AlphaFoldDB" id="A0A1Y0I1A6"/>
<dbReference type="GO" id="GO:0051536">
    <property type="term" value="F:iron-sulfur cluster binding"/>
    <property type="evidence" value="ECO:0007669"/>
    <property type="project" value="UniProtKB-KW"/>
</dbReference>
<keyword evidence="7" id="KW-1185">Reference proteome</keyword>
<sequence>MENKDNIHFRTCNLCEAMCGLEIRHRDNRILSIRGDKKDPLSQGYICPKALALQDIHEDPDRLRQPMKKTDHGWVPITWNEAFKEIKTHLRPLQWRYGRDALGVYIGNPTVHNHGALLALLPLLGALGTRKRFSATSNDQLPHMLVNLKLFGHQALFPVPDIDHTDLFICLGANPMASNGSLMSAPDMRKRLKAIQNRGGEVIVIDPRKTETAKLADQHHFIRPGTDALLLLSMVNVLFHHQLVNLGRLQPYVDDVDLVELACQSFTPESVADSTGMSPEVIRDLALGLAKTPKAVLYSRMGTSTQEFGALSTWLVNVLNIITGHMDQRGGMMFTKPAVDLAEITALTGDKGHFDRYRSRVQKLPEFSDELPAATLAEEILTPGSGQMRALITFAGNPVLSSPNGKRLDKALSQLDYMISVDFYLNETSRHANLILPPVSPLERSHYDIGLNAVAVRNVSKYSAPLFKPSKQAKTDWDIMLELMRILSPRSVAGKFGSTAQYQLLKALGPDRVLNLLLQSGPYGLHPGKATRAIQALFDLFNDALPQRSQLKRAIRLSPFGEQNRTLVKGLSLDVLKNERHGIDLGPLQPCLPERIYHDNTKINIAPKIFLKDLSRLQQTFKKEQDKEPLILIGRRDVQSNNSWLHNSARLQKQNNRCELLIHPRDAEKHQLTSGDLIEIQSSTGRLKLPVCISDDLMPGVVCMPHGWGHNRSGVALKVAGQNPGASMNDLTDAECVDRLCGTSVFTGIEVNLNRI</sequence>
<dbReference type="PANTHER" id="PTHR43742:SF2">
    <property type="entry name" value="ASSIMILATORY NITRATE REDUCTASE CATALYTIC SUBUNIT"/>
    <property type="match status" value="1"/>
</dbReference>
<dbReference type="RefSeq" id="WP_087459410.1">
    <property type="nucleotide sequence ID" value="NZ_CP021425.1"/>
</dbReference>
<dbReference type="InterPro" id="IPR009010">
    <property type="entry name" value="Asp_de-COase-like_dom_sf"/>
</dbReference>
<dbReference type="Gene3D" id="3.40.228.10">
    <property type="entry name" value="Dimethylsulfoxide Reductase, domain 2"/>
    <property type="match status" value="1"/>
</dbReference>
<dbReference type="Pfam" id="PF04879">
    <property type="entry name" value="Molybdop_Fe4S4"/>
    <property type="match status" value="1"/>
</dbReference>
<organism evidence="6 7">
    <name type="scientific">Oleiphilus messinensis</name>
    <dbReference type="NCBI Taxonomy" id="141451"/>
    <lineage>
        <taxon>Bacteria</taxon>
        <taxon>Pseudomonadati</taxon>
        <taxon>Pseudomonadota</taxon>
        <taxon>Gammaproteobacteria</taxon>
        <taxon>Oceanospirillales</taxon>
        <taxon>Oleiphilaceae</taxon>
        <taxon>Oleiphilus</taxon>
    </lineage>
</organism>
<dbReference type="InterPro" id="IPR006657">
    <property type="entry name" value="MoPterin_dinucl-bd_dom"/>
</dbReference>
<dbReference type="GO" id="GO:0043546">
    <property type="term" value="F:molybdopterin cofactor binding"/>
    <property type="evidence" value="ECO:0007669"/>
    <property type="project" value="InterPro"/>
</dbReference>
<reference evidence="6 7" key="1">
    <citation type="submission" date="2017-05" db="EMBL/GenBank/DDBJ databases">
        <title>Genomic insights into alkan degradation activity of Oleiphilus messinensis.</title>
        <authorList>
            <person name="Kozyavkin S.A."/>
            <person name="Slesarev A.I."/>
            <person name="Golyshin P.N."/>
            <person name="Korzhenkov A."/>
            <person name="Golyshina O.N."/>
            <person name="Toshchakov S.V."/>
        </authorList>
    </citation>
    <scope>NUCLEOTIDE SEQUENCE [LARGE SCALE GENOMIC DNA]</scope>
    <source>
        <strain evidence="6 7">ME102</strain>
    </source>
</reference>
<dbReference type="Gene3D" id="2.20.25.90">
    <property type="entry name" value="ADC-like domains"/>
    <property type="match status" value="1"/>
</dbReference>
<dbReference type="InterPro" id="IPR006963">
    <property type="entry name" value="Mopterin_OxRdtase_4Fe-4S_dom"/>
</dbReference>
<name>A0A1Y0I1A6_9GAMM</name>
<dbReference type="Gene3D" id="3.40.50.740">
    <property type="match status" value="1"/>
</dbReference>
<dbReference type="SUPFAM" id="SSF53706">
    <property type="entry name" value="Formate dehydrogenase/DMSO reductase, domains 1-3"/>
    <property type="match status" value="1"/>
</dbReference>
<dbReference type="PANTHER" id="PTHR43742">
    <property type="entry name" value="TRIMETHYLAMINE-N-OXIDE REDUCTASE"/>
    <property type="match status" value="1"/>
</dbReference>
<feature type="domain" description="4Fe-4S Mo/W bis-MGD-type" evidence="5">
    <location>
        <begin position="5"/>
        <end position="61"/>
    </location>
</feature>
<evidence type="ECO:0000256" key="1">
    <source>
        <dbReference type="ARBA" id="ARBA00010312"/>
    </source>
</evidence>
<dbReference type="Pfam" id="PF00384">
    <property type="entry name" value="Molybdopterin"/>
    <property type="match status" value="1"/>
</dbReference>
<evidence type="ECO:0000259" key="5">
    <source>
        <dbReference type="PROSITE" id="PS51669"/>
    </source>
</evidence>
<evidence type="ECO:0000256" key="3">
    <source>
        <dbReference type="ARBA" id="ARBA00023004"/>
    </source>
</evidence>
<dbReference type="InterPro" id="IPR006656">
    <property type="entry name" value="Mopterin_OxRdtase"/>
</dbReference>
<dbReference type="Proteomes" id="UP000196027">
    <property type="component" value="Chromosome"/>
</dbReference>